<accession>A0A1H8A3K7</accession>
<dbReference type="GO" id="GO:0030246">
    <property type="term" value="F:carbohydrate binding"/>
    <property type="evidence" value="ECO:0007669"/>
    <property type="project" value="InterPro"/>
</dbReference>
<organism evidence="2 3">
    <name type="scientific">Mucilaginibacter gossypiicola</name>
    <dbReference type="NCBI Taxonomy" id="551995"/>
    <lineage>
        <taxon>Bacteria</taxon>
        <taxon>Pseudomonadati</taxon>
        <taxon>Bacteroidota</taxon>
        <taxon>Sphingobacteriia</taxon>
        <taxon>Sphingobacteriales</taxon>
        <taxon>Sphingobacteriaceae</taxon>
        <taxon>Mucilaginibacter</taxon>
    </lineage>
</organism>
<evidence type="ECO:0000313" key="3">
    <source>
        <dbReference type="Proteomes" id="UP000198942"/>
    </source>
</evidence>
<proteinExistence type="predicted"/>
<dbReference type="Pfam" id="PF16011">
    <property type="entry name" value="CBM9_2"/>
    <property type="match status" value="1"/>
</dbReference>
<dbReference type="RefSeq" id="WP_091206678.1">
    <property type="nucleotide sequence ID" value="NZ_FOCL01000001.1"/>
</dbReference>
<evidence type="ECO:0000259" key="1">
    <source>
        <dbReference type="Pfam" id="PF16011"/>
    </source>
</evidence>
<dbReference type="GO" id="GO:0004553">
    <property type="term" value="F:hydrolase activity, hydrolyzing O-glycosyl compounds"/>
    <property type="evidence" value="ECO:0007669"/>
    <property type="project" value="InterPro"/>
</dbReference>
<dbReference type="SUPFAM" id="SSF49344">
    <property type="entry name" value="CBD9-like"/>
    <property type="match status" value="1"/>
</dbReference>
<keyword evidence="3" id="KW-1185">Reference proteome</keyword>
<feature type="domain" description="Carbohydrate-binding" evidence="1">
    <location>
        <begin position="37"/>
        <end position="202"/>
    </location>
</feature>
<name>A0A1H8A3K7_9SPHI</name>
<dbReference type="Gene3D" id="2.60.40.1190">
    <property type="match status" value="1"/>
</dbReference>
<gene>
    <name evidence="2" type="ORF">SAMN05192574_101307</name>
</gene>
<reference evidence="3" key="1">
    <citation type="submission" date="2016-10" db="EMBL/GenBank/DDBJ databases">
        <authorList>
            <person name="Varghese N."/>
            <person name="Submissions S."/>
        </authorList>
    </citation>
    <scope>NUCLEOTIDE SEQUENCE [LARGE SCALE GENOMIC DNA]</scope>
    <source>
        <strain evidence="3">Gh-48</strain>
    </source>
</reference>
<dbReference type="InterPro" id="IPR010502">
    <property type="entry name" value="Carb-bd_dom_fam9"/>
</dbReference>
<dbReference type="Proteomes" id="UP000198942">
    <property type="component" value="Unassembled WGS sequence"/>
</dbReference>
<evidence type="ECO:0000313" key="2">
    <source>
        <dbReference type="EMBL" id="SEM64428.1"/>
    </source>
</evidence>
<dbReference type="OrthoDB" id="9801646at2"/>
<dbReference type="EMBL" id="FOCL01000001">
    <property type="protein sequence ID" value="SEM64428.1"/>
    <property type="molecule type" value="Genomic_DNA"/>
</dbReference>
<dbReference type="STRING" id="551995.SAMN05192574_101307"/>
<dbReference type="AlphaFoldDB" id="A0A1H8A3K7"/>
<dbReference type="GO" id="GO:0016052">
    <property type="term" value="P:carbohydrate catabolic process"/>
    <property type="evidence" value="ECO:0007669"/>
    <property type="project" value="InterPro"/>
</dbReference>
<dbReference type="CDD" id="cd09620">
    <property type="entry name" value="CBM9_like_3"/>
    <property type="match status" value="1"/>
</dbReference>
<protein>
    <submittedName>
        <fullName evidence="2">Carbohydrate-binding family 9</fullName>
    </submittedName>
</protein>
<sequence>MISTETIIPFSATGGNTAVLVLRHALWGTAPQQQSLVSIAYDDYGIRLGFDVYDKYLNSKKRNFNDDVHLDNCVEFFLRFPGDNNYYNFEFNCLGSIKAAYGPDRYQREFLQVNVLKQITQNLELSISNQNKTGLINWKINGYIPLQALHFNNITSIKNLVCEANFTKCGDNLTQPNYFSWVYIDTPVPDFHRPELFAQIHFL</sequence>